<accession>A0A8T0DXF6</accession>
<keyword evidence="1" id="KW-0732">Signal</keyword>
<dbReference type="PANTHER" id="PTHR13077:SF6">
    <property type="entry name" value="SELENOPROTEIN F"/>
    <property type="match status" value="1"/>
</dbReference>
<dbReference type="InterPro" id="IPR039992">
    <property type="entry name" value="Sep15_SelM"/>
</dbReference>
<keyword evidence="3" id="KW-1185">Reference proteome</keyword>
<feature type="signal peptide" evidence="1">
    <location>
        <begin position="1"/>
        <end position="21"/>
    </location>
</feature>
<protein>
    <recommendedName>
        <fullName evidence="4">Selenoprotein F/M domain-containing protein</fullName>
    </recommendedName>
</protein>
<organism evidence="2 3">
    <name type="scientific">Paragonimus westermani</name>
    <dbReference type="NCBI Taxonomy" id="34504"/>
    <lineage>
        <taxon>Eukaryota</taxon>
        <taxon>Metazoa</taxon>
        <taxon>Spiralia</taxon>
        <taxon>Lophotrochozoa</taxon>
        <taxon>Platyhelminthes</taxon>
        <taxon>Trematoda</taxon>
        <taxon>Digenea</taxon>
        <taxon>Plagiorchiida</taxon>
        <taxon>Troglotremata</taxon>
        <taxon>Troglotrematidae</taxon>
        <taxon>Paragonimus</taxon>
    </lineage>
</organism>
<dbReference type="PANTHER" id="PTHR13077">
    <property type="entry name" value="SELENOPROTEIN F"/>
    <property type="match status" value="1"/>
</dbReference>
<reference evidence="2 3" key="1">
    <citation type="submission" date="2019-07" db="EMBL/GenBank/DDBJ databases">
        <title>Annotation for the trematode Paragonimus westermani.</title>
        <authorList>
            <person name="Choi Y.-J."/>
        </authorList>
    </citation>
    <scope>NUCLEOTIDE SEQUENCE [LARGE SCALE GENOMIC DNA]</scope>
    <source>
        <strain evidence="2">180907_Pwestermani</strain>
    </source>
</reference>
<gene>
    <name evidence="2" type="ORF">P879_01482</name>
</gene>
<dbReference type="GO" id="GO:0016491">
    <property type="term" value="F:oxidoreductase activity"/>
    <property type="evidence" value="ECO:0007669"/>
    <property type="project" value="TreeGrafter"/>
</dbReference>
<proteinExistence type="predicted"/>
<evidence type="ECO:0000313" key="3">
    <source>
        <dbReference type="Proteomes" id="UP000699462"/>
    </source>
</evidence>
<evidence type="ECO:0000313" key="2">
    <source>
        <dbReference type="EMBL" id="KAF8571852.1"/>
    </source>
</evidence>
<dbReference type="OrthoDB" id="6262918at2759"/>
<feature type="chain" id="PRO_5035814040" description="Selenoprotein F/M domain-containing protein" evidence="1">
    <location>
        <begin position="22"/>
        <end position="81"/>
    </location>
</feature>
<comment type="caution">
    <text evidence="2">The sequence shown here is derived from an EMBL/GenBank/DDBJ whole genome shotgun (WGS) entry which is preliminary data.</text>
</comment>
<dbReference type="AlphaFoldDB" id="A0A8T0DXF6"/>
<evidence type="ECO:0008006" key="4">
    <source>
        <dbReference type="Google" id="ProtNLM"/>
    </source>
</evidence>
<sequence>MFGLPRFFVCCYLTCWLNAYGADRSSCHLAGFTSQLKCGSCNELKRFKLDKIEKDCLECCEAEDAHRVLKKYSKADLVVCS</sequence>
<evidence type="ECO:0000256" key="1">
    <source>
        <dbReference type="SAM" id="SignalP"/>
    </source>
</evidence>
<name>A0A8T0DXF6_9TREM</name>
<dbReference type="Proteomes" id="UP000699462">
    <property type="component" value="Unassembled WGS sequence"/>
</dbReference>
<dbReference type="GO" id="GO:0005788">
    <property type="term" value="C:endoplasmic reticulum lumen"/>
    <property type="evidence" value="ECO:0007669"/>
    <property type="project" value="TreeGrafter"/>
</dbReference>
<dbReference type="EMBL" id="JTDF01000290">
    <property type="protein sequence ID" value="KAF8571852.1"/>
    <property type="molecule type" value="Genomic_DNA"/>
</dbReference>